<feature type="compositionally biased region" description="Low complexity" evidence="1">
    <location>
        <begin position="363"/>
        <end position="373"/>
    </location>
</feature>
<feature type="region of interest" description="Disordered" evidence="1">
    <location>
        <begin position="60"/>
        <end position="97"/>
    </location>
</feature>
<evidence type="ECO:0000256" key="1">
    <source>
        <dbReference type="SAM" id="MobiDB-lite"/>
    </source>
</evidence>
<dbReference type="OrthoDB" id="515949at2759"/>
<feature type="region of interest" description="Disordered" evidence="1">
    <location>
        <begin position="585"/>
        <end position="608"/>
    </location>
</feature>
<protein>
    <submittedName>
        <fullName evidence="2">Uncharacterized protein</fullName>
    </submittedName>
</protein>
<comment type="caution">
    <text evidence="2">The sequence shown here is derived from an EMBL/GenBank/DDBJ whole genome shotgun (WGS) entry which is preliminary data.</text>
</comment>
<gene>
    <name evidence="2" type="ORF">D9Q98_001266</name>
</gene>
<keyword evidence="3" id="KW-1185">Reference proteome</keyword>
<name>A0A9D4Z2H5_CHLVU</name>
<accession>A0A9D4Z2H5</accession>
<feature type="region of interest" description="Disordered" evidence="1">
    <location>
        <begin position="332"/>
        <end position="373"/>
    </location>
</feature>
<proteinExistence type="predicted"/>
<feature type="compositionally biased region" description="Basic and acidic residues" evidence="1">
    <location>
        <begin position="598"/>
        <end position="608"/>
    </location>
</feature>
<feature type="compositionally biased region" description="Basic residues" evidence="1">
    <location>
        <begin position="554"/>
        <end position="568"/>
    </location>
</feature>
<dbReference type="AlphaFoldDB" id="A0A9D4Z2H5"/>
<feature type="compositionally biased region" description="Basic and acidic residues" evidence="1">
    <location>
        <begin position="1"/>
        <end position="16"/>
    </location>
</feature>
<feature type="region of interest" description="Disordered" evidence="1">
    <location>
        <begin position="529"/>
        <end position="570"/>
    </location>
</feature>
<evidence type="ECO:0000313" key="2">
    <source>
        <dbReference type="EMBL" id="KAI3438849.1"/>
    </source>
</evidence>
<dbReference type="EMBL" id="SIDB01000001">
    <property type="protein sequence ID" value="KAI3438849.1"/>
    <property type="molecule type" value="Genomic_DNA"/>
</dbReference>
<feature type="region of interest" description="Disordered" evidence="1">
    <location>
        <begin position="1"/>
        <end position="29"/>
    </location>
</feature>
<reference evidence="2" key="1">
    <citation type="journal article" date="2019" name="Plant J.">
        <title>Chlorella vulgaris genome assembly and annotation reveals the molecular basis for metabolic acclimation to high light conditions.</title>
        <authorList>
            <person name="Cecchin M."/>
            <person name="Marcolungo L."/>
            <person name="Rossato M."/>
            <person name="Girolomoni L."/>
            <person name="Cosentino E."/>
            <person name="Cuine S."/>
            <person name="Li-Beisson Y."/>
            <person name="Delledonne M."/>
            <person name="Ballottari M."/>
        </authorList>
    </citation>
    <scope>NUCLEOTIDE SEQUENCE</scope>
    <source>
        <strain evidence="2">211/11P</strain>
    </source>
</reference>
<feature type="region of interest" description="Disordered" evidence="1">
    <location>
        <begin position="129"/>
        <end position="188"/>
    </location>
</feature>
<feature type="region of interest" description="Disordered" evidence="1">
    <location>
        <begin position="466"/>
        <end position="498"/>
    </location>
</feature>
<sequence>MQQPRTPDDEAVRTQAEDCSSSWEPSPVPRLMRAAAPASEPFIPSNPASTHIDQQRCVGEFGGDGLSGNDGVAAAARDLHTHLPPAEGREEPELSHAASWASPFSLLRQASTPMFALDSLAAIAAGNSDAQTAPVSEETQRQELRQHASARQVSADEMSGRPRGKRGSPVSEAAAPAPAPAAAPAADNSCTVGDAEAFLRALAQLKDGQTLTATPLPPNTAAAAPAAAPASKRPRRASARGALAALEAEHNQAAPAARQAAASGLDGRLFQMTVSQAAPAPAAAAAATRRLLAAAPPAELQVAAGSRRRQAHAHASGGAGSQLVDVAAGHMAESPHAQEPQERRQPPPQQQQVNSMSTVTKQGGAVSGAAGSALPGQLPLQQAASGRVEWSVQPGALACSAEQPQHSHDQMGWTDTAAGAAAACTDVSLPKLRVTAERLDTSAQPASIARQPSGAMVSAAADASASVSVRAEDGSVATSTGSDDEGTEVERSRPGSPTASEAALLGVLMLQQGSAEALQADIMSAFGASAPGSSQVSGGSGGGDAAGTSTAHPPRARRVAVASGKRKGGMPAVCPCCGQLPLSEEDKRAASKRGRRKKADESDPRNRKAELSREFLMAHLVEARLSLRDVCFYHGHCATTVSRVARNLGMVMPSSRLERKPEAGSQPPPLAAVVSPVPAAQALSLPGPLEDLATDGSGSMTVVQEVSAAGVWGAAAAAAADAMAKEALQALDAAAPKHVAAPGVPTVLVQQQGQQQQQQQQQGQQLEQQRLNEQQAQQQRQLLVAALAKVAGSASGVSSAIAAAIEAARQAADFQPHDARAVTPPVADAAATVAAVAQLAPASRLSPLPPSDPGPAADSALVQVQALQWPSLTAAAPVQPAMRPAPQCAAAPGLPPLPPSLAARMAEKAMEVQAAQTAGAAETPLCSGGSAATTAACLSSVGRPASNPRAARQ</sequence>
<feature type="compositionally biased region" description="Basic and acidic residues" evidence="1">
    <location>
        <begin position="77"/>
        <end position="94"/>
    </location>
</feature>
<feature type="compositionally biased region" description="Low complexity" evidence="1">
    <location>
        <begin position="173"/>
        <end position="186"/>
    </location>
</feature>
<dbReference type="Proteomes" id="UP001055712">
    <property type="component" value="Unassembled WGS sequence"/>
</dbReference>
<reference evidence="2" key="2">
    <citation type="submission" date="2020-11" db="EMBL/GenBank/DDBJ databases">
        <authorList>
            <person name="Cecchin M."/>
            <person name="Marcolungo L."/>
            <person name="Rossato M."/>
            <person name="Girolomoni L."/>
            <person name="Cosentino E."/>
            <person name="Cuine S."/>
            <person name="Li-Beisson Y."/>
            <person name="Delledonne M."/>
            <person name="Ballottari M."/>
        </authorList>
    </citation>
    <scope>NUCLEOTIDE SEQUENCE</scope>
    <source>
        <strain evidence="2">211/11P</strain>
        <tissue evidence="2">Whole cell</tissue>
    </source>
</reference>
<feature type="region of interest" description="Disordered" evidence="1">
    <location>
        <begin position="210"/>
        <end position="239"/>
    </location>
</feature>
<feature type="compositionally biased region" description="Low complexity" evidence="1">
    <location>
        <begin position="210"/>
        <end position="231"/>
    </location>
</feature>
<organism evidence="2 3">
    <name type="scientific">Chlorella vulgaris</name>
    <name type="common">Green alga</name>
    <dbReference type="NCBI Taxonomy" id="3077"/>
    <lineage>
        <taxon>Eukaryota</taxon>
        <taxon>Viridiplantae</taxon>
        <taxon>Chlorophyta</taxon>
        <taxon>core chlorophytes</taxon>
        <taxon>Trebouxiophyceae</taxon>
        <taxon>Chlorellales</taxon>
        <taxon>Chlorellaceae</taxon>
        <taxon>Chlorella clade</taxon>
        <taxon>Chlorella</taxon>
    </lineage>
</organism>
<evidence type="ECO:0000313" key="3">
    <source>
        <dbReference type="Proteomes" id="UP001055712"/>
    </source>
</evidence>